<feature type="domain" description="JmjC" evidence="5">
    <location>
        <begin position="147"/>
        <end position="321"/>
    </location>
</feature>
<reference evidence="6 7" key="1">
    <citation type="submission" date="2023-03" db="EMBL/GenBank/DDBJ databases">
        <title>Genome sequence of Lichtheimia ornata CBS 291.66.</title>
        <authorList>
            <person name="Mohabir J.T."/>
            <person name="Shea T.P."/>
            <person name="Kurbessoian T."/>
            <person name="Berby B."/>
            <person name="Fontaine J."/>
            <person name="Livny J."/>
            <person name="Gnirke A."/>
            <person name="Stajich J.E."/>
            <person name="Cuomo C.A."/>
        </authorList>
    </citation>
    <scope>NUCLEOTIDE SEQUENCE [LARGE SCALE GENOMIC DNA]</scope>
    <source>
        <strain evidence="6">CBS 291.66</strain>
    </source>
</reference>
<sequence length="873" mass="101245">MPKVVIFESTESLPKFYHAASRKSINDFKDDDSRIDHKQLADYIHEQVEVNGNPLVIGDFNTLPSWDRELFHLNRFLELYEDKVQVFHMVLRYTVSMSTDEFLKRLQQRDANDLQDNNDDQQEDTDDTKKRFDRYGKDLSCPTVIQEKLRSMLPNDLLPLDTTDLFVHMPKHLRAENLMCYVGSDGTGTAVHRDICATLGHNLMIYGDENAYSEWIMITNDERPKLLQAIHQTKSKYNVDSTTPIKSSTFVETDRGWVSRKHVHQQRIKTHVILQRPGDLVLVPSMCYHQVRNVNTSIKVAWNRATPRSLQMAVQKQLPIYQRLIRPEVYRCKAMVYRTILSLTNANDNSREVPSMDGCDDDDDHSATVPGTPLMNDTSDTNMSYSKGRPPLLTHAKSNTHAEYEECSILADLFYYDILLPEAIEPIRSEGVDDKNIYCDMKIRDDMFEGICDFCHADIFYRYYHCSSCNYDICMACYSQGRSCNHMDQLVMAQGIIPFDQLVKVYTDFIDAINATFEDFKAIPNRLTKAGRFRFDGQRYNLATLCRRLEKYRQRNKMFSNYFSCGHCHKLATLEELYNEEGLDLPDIFGQKRCQQLRSNQKLNMAWVCTKCARQCGDGCEVPEKKSGPKVDELVYYLPPENDARNMGGPSDKCFNKTLYWPRKNVEQEGVSTKWTKDDLRGQILGSLMDKLHPRTLKSDLPYRHTMQKLVEGLTINADHWFSLVVEKLKKVNLRRLTLSPPKDMPGFSNHRRMIIDLDNVILKIPKGTKLVEGRKKRHENNDNSTPDNEQNNDNISMEEEDEDLPSAERDDALPNVSMMEESEELPSAERNDTRPNKRRPFQANGVERAKRSKRRNPPMEEEDPTIQINYNM</sequence>
<dbReference type="GO" id="GO:0008270">
    <property type="term" value="F:zinc ion binding"/>
    <property type="evidence" value="ECO:0007669"/>
    <property type="project" value="UniProtKB-KW"/>
</dbReference>
<dbReference type="AlphaFoldDB" id="A0AAD7Y4W2"/>
<feature type="compositionally biased region" description="Acidic residues" evidence="4">
    <location>
        <begin position="116"/>
        <end position="126"/>
    </location>
</feature>
<dbReference type="InterPro" id="IPR050910">
    <property type="entry name" value="JMJD6_ArgDemeth/LysHydrox"/>
</dbReference>
<name>A0AAD7Y4W2_9FUNG</name>
<dbReference type="SMART" id="SM00558">
    <property type="entry name" value="JmjC"/>
    <property type="match status" value="1"/>
</dbReference>
<keyword evidence="2" id="KW-0863">Zinc-finger</keyword>
<dbReference type="PANTHER" id="PTHR12480:SF35">
    <property type="entry name" value="TRANSCRIPTION FACTOR JUMONJI, JMJC DOMAIN-CONTAINING PROTEIN"/>
    <property type="match status" value="1"/>
</dbReference>
<dbReference type="SUPFAM" id="SSF51197">
    <property type="entry name" value="Clavaminate synthase-like"/>
    <property type="match status" value="1"/>
</dbReference>
<dbReference type="PROSITE" id="PS51184">
    <property type="entry name" value="JMJC"/>
    <property type="match status" value="1"/>
</dbReference>
<feature type="compositionally biased region" description="Polar residues" evidence="4">
    <location>
        <begin position="783"/>
        <end position="796"/>
    </location>
</feature>
<evidence type="ECO:0000256" key="3">
    <source>
        <dbReference type="ARBA" id="ARBA00022833"/>
    </source>
</evidence>
<gene>
    <name evidence="6" type="ORF">O0I10_000080</name>
</gene>
<accession>A0AAD7Y4W2</accession>
<dbReference type="InterPro" id="IPR003347">
    <property type="entry name" value="JmjC_dom"/>
</dbReference>
<evidence type="ECO:0000259" key="5">
    <source>
        <dbReference type="PROSITE" id="PS51184"/>
    </source>
</evidence>
<evidence type="ECO:0000256" key="2">
    <source>
        <dbReference type="ARBA" id="ARBA00022771"/>
    </source>
</evidence>
<feature type="region of interest" description="Disordered" evidence="4">
    <location>
        <begin position="109"/>
        <end position="129"/>
    </location>
</feature>
<feature type="compositionally biased region" description="Acidic residues" evidence="4">
    <location>
        <begin position="797"/>
        <end position="806"/>
    </location>
</feature>
<dbReference type="Pfam" id="PF02373">
    <property type="entry name" value="JmjC"/>
    <property type="match status" value="1"/>
</dbReference>
<proteinExistence type="predicted"/>
<dbReference type="GeneID" id="83207502"/>
<keyword evidence="1" id="KW-0479">Metal-binding</keyword>
<evidence type="ECO:0000313" key="6">
    <source>
        <dbReference type="EMBL" id="KAJ8663806.1"/>
    </source>
</evidence>
<feature type="region of interest" description="Disordered" evidence="4">
    <location>
        <begin position="772"/>
        <end position="873"/>
    </location>
</feature>
<evidence type="ECO:0000313" key="7">
    <source>
        <dbReference type="Proteomes" id="UP001234581"/>
    </source>
</evidence>
<dbReference type="PANTHER" id="PTHR12480">
    <property type="entry name" value="ARGININE DEMETHYLASE AND LYSYL-HYDROXYLASE JMJD"/>
    <property type="match status" value="1"/>
</dbReference>
<dbReference type="EMBL" id="JARTCD010000001">
    <property type="protein sequence ID" value="KAJ8663806.1"/>
    <property type="molecule type" value="Genomic_DNA"/>
</dbReference>
<keyword evidence="7" id="KW-1185">Reference proteome</keyword>
<comment type="caution">
    <text evidence="6">The sequence shown here is derived from an EMBL/GenBank/DDBJ whole genome shotgun (WGS) entry which is preliminary data.</text>
</comment>
<organism evidence="6 7">
    <name type="scientific">Lichtheimia ornata</name>
    <dbReference type="NCBI Taxonomy" id="688661"/>
    <lineage>
        <taxon>Eukaryota</taxon>
        <taxon>Fungi</taxon>
        <taxon>Fungi incertae sedis</taxon>
        <taxon>Mucoromycota</taxon>
        <taxon>Mucoromycotina</taxon>
        <taxon>Mucoromycetes</taxon>
        <taxon>Mucorales</taxon>
        <taxon>Lichtheimiaceae</taxon>
        <taxon>Lichtheimia</taxon>
    </lineage>
</organism>
<dbReference type="RefSeq" id="XP_058348718.1">
    <property type="nucleotide sequence ID" value="XM_058480195.1"/>
</dbReference>
<dbReference type="Proteomes" id="UP001234581">
    <property type="component" value="Unassembled WGS sequence"/>
</dbReference>
<keyword evidence="3" id="KW-0862">Zinc</keyword>
<dbReference type="InterPro" id="IPR043145">
    <property type="entry name" value="Znf_ZZ_sf"/>
</dbReference>
<dbReference type="Gene3D" id="3.30.60.90">
    <property type="match status" value="1"/>
</dbReference>
<dbReference type="GO" id="GO:0005737">
    <property type="term" value="C:cytoplasm"/>
    <property type="evidence" value="ECO:0007669"/>
    <property type="project" value="TreeGrafter"/>
</dbReference>
<evidence type="ECO:0000256" key="1">
    <source>
        <dbReference type="ARBA" id="ARBA00022723"/>
    </source>
</evidence>
<evidence type="ECO:0000256" key="4">
    <source>
        <dbReference type="SAM" id="MobiDB-lite"/>
    </source>
</evidence>
<protein>
    <recommendedName>
        <fullName evidence="5">JmjC domain-containing protein</fullName>
    </recommendedName>
</protein>
<dbReference type="Gene3D" id="2.60.120.650">
    <property type="entry name" value="Cupin"/>
    <property type="match status" value="1"/>
</dbReference>